<dbReference type="RefSeq" id="WP_108741177.1">
    <property type="nucleotide sequence ID" value="NZ_CP020918.1"/>
</dbReference>
<feature type="signal peptide" evidence="1">
    <location>
        <begin position="1"/>
        <end position="18"/>
    </location>
</feature>
<sequence>MKNAIIVALLAFTGVTNAQHVYSNNSDLPTPKDIDVLLEKAQKNQLCSYYIQGPGDDDIDIKRRE</sequence>
<proteinExistence type="predicted"/>
<evidence type="ECO:0000256" key="1">
    <source>
        <dbReference type="SAM" id="SignalP"/>
    </source>
</evidence>
<dbReference type="Proteomes" id="UP000244527">
    <property type="component" value="Chromosome"/>
</dbReference>
<dbReference type="KEGG" id="ffa:FFWV33_12330"/>
<name>A0A2S1LEV6_9FLAO</name>
<reference evidence="2 3" key="1">
    <citation type="submission" date="2017-04" db="EMBL/GenBank/DDBJ databases">
        <title>Compelte genome sequence of WV33.</title>
        <authorList>
            <person name="Lee P.C."/>
        </authorList>
    </citation>
    <scope>NUCLEOTIDE SEQUENCE [LARGE SCALE GENOMIC DNA]</scope>
    <source>
        <strain evidence="2 3">WV33</strain>
    </source>
</reference>
<dbReference type="AlphaFoldDB" id="A0A2S1LEV6"/>
<accession>A0A2S1LEV6</accession>
<keyword evidence="1" id="KW-0732">Signal</keyword>
<evidence type="ECO:0000313" key="2">
    <source>
        <dbReference type="EMBL" id="AWG22248.1"/>
    </source>
</evidence>
<evidence type="ECO:0000313" key="3">
    <source>
        <dbReference type="Proteomes" id="UP000244527"/>
    </source>
</evidence>
<keyword evidence="3" id="KW-1185">Reference proteome</keyword>
<feature type="chain" id="PRO_5015652134" evidence="1">
    <location>
        <begin position="19"/>
        <end position="65"/>
    </location>
</feature>
<gene>
    <name evidence="2" type="ORF">FFWV33_12330</name>
</gene>
<organism evidence="2 3">
    <name type="scientific">Flavobacterium faecale</name>
    <dbReference type="NCBI Taxonomy" id="1355330"/>
    <lineage>
        <taxon>Bacteria</taxon>
        <taxon>Pseudomonadati</taxon>
        <taxon>Bacteroidota</taxon>
        <taxon>Flavobacteriia</taxon>
        <taxon>Flavobacteriales</taxon>
        <taxon>Flavobacteriaceae</taxon>
        <taxon>Flavobacterium</taxon>
    </lineage>
</organism>
<dbReference type="EMBL" id="CP020918">
    <property type="protein sequence ID" value="AWG22248.1"/>
    <property type="molecule type" value="Genomic_DNA"/>
</dbReference>
<protein>
    <submittedName>
        <fullName evidence="2">Uncharacterized protein</fullName>
    </submittedName>
</protein>